<evidence type="ECO:0000313" key="4">
    <source>
        <dbReference type="Proteomes" id="UP000274822"/>
    </source>
</evidence>
<dbReference type="GO" id="GO:0031510">
    <property type="term" value="C:SUMO activating enzyme complex"/>
    <property type="evidence" value="ECO:0007669"/>
    <property type="project" value="TreeGrafter"/>
</dbReference>
<evidence type="ECO:0000313" key="3">
    <source>
        <dbReference type="EMBL" id="RUS28327.1"/>
    </source>
</evidence>
<gene>
    <name evidence="3" type="ORF">BC938DRAFT_482013</name>
</gene>
<dbReference type="InterPro" id="IPR035985">
    <property type="entry name" value="Ubiquitin-activating_enz"/>
</dbReference>
<name>A0A433QEW5_9FUNG</name>
<dbReference type="InterPro" id="IPR045886">
    <property type="entry name" value="ThiF/MoeB/HesA"/>
</dbReference>
<reference evidence="3 4" key="1">
    <citation type="journal article" date="2018" name="New Phytol.">
        <title>Phylogenomics of Endogonaceae and evolution of mycorrhizas within Mucoromycota.</title>
        <authorList>
            <person name="Chang Y."/>
            <person name="Desiro A."/>
            <person name="Na H."/>
            <person name="Sandor L."/>
            <person name="Lipzen A."/>
            <person name="Clum A."/>
            <person name="Barry K."/>
            <person name="Grigoriev I.V."/>
            <person name="Martin F.M."/>
            <person name="Stajich J.E."/>
            <person name="Smith M.E."/>
            <person name="Bonito G."/>
            <person name="Spatafora J.W."/>
        </authorList>
    </citation>
    <scope>NUCLEOTIDE SEQUENCE [LARGE SCALE GENOMIC DNA]</scope>
    <source>
        <strain evidence="3 4">AD002</strain>
    </source>
</reference>
<dbReference type="Proteomes" id="UP000274822">
    <property type="component" value="Unassembled WGS sequence"/>
</dbReference>
<dbReference type="Pfam" id="PF00899">
    <property type="entry name" value="ThiF"/>
    <property type="match status" value="1"/>
</dbReference>
<dbReference type="PANTHER" id="PTHR10953:SF162">
    <property type="entry name" value="SUMO-ACTIVATING ENZYME SUBUNIT 1"/>
    <property type="match status" value="1"/>
</dbReference>
<comment type="caution">
    <text evidence="3">The sequence shown here is derived from an EMBL/GenBank/DDBJ whole genome shotgun (WGS) entry which is preliminary data.</text>
</comment>
<dbReference type="GO" id="GO:0019948">
    <property type="term" value="F:SUMO activating enzyme activity"/>
    <property type="evidence" value="ECO:0007669"/>
    <property type="project" value="TreeGrafter"/>
</dbReference>
<dbReference type="GO" id="GO:0005737">
    <property type="term" value="C:cytoplasm"/>
    <property type="evidence" value="ECO:0007669"/>
    <property type="project" value="TreeGrafter"/>
</dbReference>
<evidence type="ECO:0000259" key="2">
    <source>
        <dbReference type="Pfam" id="PF00899"/>
    </source>
</evidence>
<protein>
    <recommendedName>
        <fullName evidence="2">THIF-type NAD/FAD binding fold domain-containing protein</fullName>
    </recommendedName>
</protein>
<feature type="region of interest" description="Disordered" evidence="1">
    <location>
        <begin position="1"/>
        <end position="40"/>
    </location>
</feature>
<organism evidence="3 4">
    <name type="scientific">Jimgerdemannia flammicorona</name>
    <dbReference type="NCBI Taxonomy" id="994334"/>
    <lineage>
        <taxon>Eukaryota</taxon>
        <taxon>Fungi</taxon>
        <taxon>Fungi incertae sedis</taxon>
        <taxon>Mucoromycota</taxon>
        <taxon>Mucoromycotina</taxon>
        <taxon>Endogonomycetes</taxon>
        <taxon>Endogonales</taxon>
        <taxon>Endogonaceae</taxon>
        <taxon>Jimgerdemannia</taxon>
    </lineage>
</organism>
<proteinExistence type="predicted"/>
<dbReference type="AlphaFoldDB" id="A0A433QEW5"/>
<keyword evidence="4" id="KW-1185">Reference proteome</keyword>
<sequence length="260" mass="28837">MGPTTRSKARAGHHHKKTTPPPPLRKRIRKPRNMPESQAQITEGKLLVSSCPFAIYHIHITHLHHHLPRSLADEAALYDRQIRLWGLEAQQRMRNSNILVAGMRALSNEVCKNLVLAGVGAVTILDHAIVSQEDLGAQFFLAAVDVGKNRAKAAAERVRLLNPRVTVTADTGHITSKPDDFFAQFDVVCLTDSDLRSLVGRPLLLLCTTFPVYLYTPSLPPSQLRVDVLCRANEKAFYAAGTMGSLGYIFCDVGRHTYIE</sequence>
<dbReference type="GO" id="GO:0016925">
    <property type="term" value="P:protein sumoylation"/>
    <property type="evidence" value="ECO:0007669"/>
    <property type="project" value="TreeGrafter"/>
</dbReference>
<dbReference type="PANTHER" id="PTHR10953">
    <property type="entry name" value="UBIQUITIN-ACTIVATING ENZYME E1"/>
    <property type="match status" value="1"/>
</dbReference>
<feature type="domain" description="THIF-type NAD/FAD binding fold" evidence="2">
    <location>
        <begin position="78"/>
        <end position="190"/>
    </location>
</feature>
<dbReference type="Gene3D" id="3.40.50.720">
    <property type="entry name" value="NAD(P)-binding Rossmann-like Domain"/>
    <property type="match status" value="1"/>
</dbReference>
<dbReference type="InterPro" id="IPR000594">
    <property type="entry name" value="ThiF_NAD_FAD-bd"/>
</dbReference>
<dbReference type="EMBL" id="RBNJ01006772">
    <property type="protein sequence ID" value="RUS28327.1"/>
    <property type="molecule type" value="Genomic_DNA"/>
</dbReference>
<dbReference type="SUPFAM" id="SSF69572">
    <property type="entry name" value="Activating enzymes of the ubiquitin-like proteins"/>
    <property type="match status" value="1"/>
</dbReference>
<evidence type="ECO:0000256" key="1">
    <source>
        <dbReference type="SAM" id="MobiDB-lite"/>
    </source>
</evidence>
<accession>A0A433QEW5</accession>
<feature type="compositionally biased region" description="Basic residues" evidence="1">
    <location>
        <begin position="7"/>
        <end position="32"/>
    </location>
</feature>